<keyword evidence="1" id="KW-0812">Transmembrane</keyword>
<evidence type="ECO:0000313" key="2">
    <source>
        <dbReference type="EMBL" id="GEK19207.1"/>
    </source>
</evidence>
<evidence type="ECO:0000256" key="1">
    <source>
        <dbReference type="SAM" id="Phobius"/>
    </source>
</evidence>
<sequence length="157" mass="16493">MTTSGAEDRTVAQTLRSSVARSAPAPDRAGVRAAVAVAAAAVVGVAVLAAVDPHQPGHYPTCPFLTLTGLYCPGCGSLRAVHDLAHLDLAGAWAMNPALVLTLPVLVAAWVAWLRRGVTGRPRRLVLPAWSIWTLLVVILAYWVARNVPALAPWLAP</sequence>
<keyword evidence="1" id="KW-1133">Transmembrane helix</keyword>
<dbReference type="EMBL" id="BJUA01000019">
    <property type="protein sequence ID" value="GEK19207.1"/>
    <property type="molecule type" value="Genomic_DNA"/>
</dbReference>
<protein>
    <recommendedName>
        <fullName evidence="4">DUF2752 domain-containing protein</fullName>
    </recommendedName>
</protein>
<dbReference type="InterPro" id="IPR021215">
    <property type="entry name" value="DUF2752"/>
</dbReference>
<keyword evidence="3" id="KW-1185">Reference proteome</keyword>
<keyword evidence="1" id="KW-0472">Membrane</keyword>
<feature type="transmembrane region" description="Helical" evidence="1">
    <location>
        <begin position="125"/>
        <end position="145"/>
    </location>
</feature>
<feature type="transmembrane region" description="Helical" evidence="1">
    <location>
        <begin position="31"/>
        <end position="51"/>
    </location>
</feature>
<evidence type="ECO:0008006" key="4">
    <source>
        <dbReference type="Google" id="ProtNLM"/>
    </source>
</evidence>
<proteinExistence type="predicted"/>
<reference evidence="2 3" key="1">
    <citation type="submission" date="2019-07" db="EMBL/GenBank/DDBJ databases">
        <title>Whole genome shotgun sequence of Cellulomonas persica NBRC 101101.</title>
        <authorList>
            <person name="Hosoyama A."/>
            <person name="Uohara A."/>
            <person name="Ohji S."/>
            <person name="Ichikawa N."/>
        </authorList>
    </citation>
    <scope>NUCLEOTIDE SEQUENCE [LARGE SCALE GENOMIC DNA]</scope>
    <source>
        <strain evidence="2 3">NBRC 101101</strain>
    </source>
</reference>
<dbReference type="AlphaFoldDB" id="A0A510UWZ4"/>
<gene>
    <name evidence="2" type="ORF">CPE01_29400</name>
</gene>
<dbReference type="RefSeq" id="WP_246783981.1">
    <property type="nucleotide sequence ID" value="NZ_BJUA01000019.1"/>
</dbReference>
<accession>A0A510UWZ4</accession>
<dbReference type="Pfam" id="PF10825">
    <property type="entry name" value="DUF2752"/>
    <property type="match status" value="1"/>
</dbReference>
<feature type="transmembrane region" description="Helical" evidence="1">
    <location>
        <begin position="93"/>
        <end position="113"/>
    </location>
</feature>
<organism evidence="2 3">
    <name type="scientific">Cellulomonas persica</name>
    <dbReference type="NCBI Taxonomy" id="76861"/>
    <lineage>
        <taxon>Bacteria</taxon>
        <taxon>Bacillati</taxon>
        <taxon>Actinomycetota</taxon>
        <taxon>Actinomycetes</taxon>
        <taxon>Micrococcales</taxon>
        <taxon>Cellulomonadaceae</taxon>
        <taxon>Cellulomonas</taxon>
    </lineage>
</organism>
<name>A0A510UWZ4_9CELL</name>
<evidence type="ECO:0000313" key="3">
    <source>
        <dbReference type="Proteomes" id="UP000321386"/>
    </source>
</evidence>
<dbReference type="Proteomes" id="UP000321386">
    <property type="component" value="Unassembled WGS sequence"/>
</dbReference>
<comment type="caution">
    <text evidence="2">The sequence shown here is derived from an EMBL/GenBank/DDBJ whole genome shotgun (WGS) entry which is preliminary data.</text>
</comment>